<dbReference type="Proteomes" id="UP001234297">
    <property type="component" value="Chromosome 5"/>
</dbReference>
<gene>
    <name evidence="1" type="ORF">MRB53_018630</name>
</gene>
<name>A0ACC2M7Z2_PERAE</name>
<comment type="caution">
    <text evidence="1">The sequence shown here is derived from an EMBL/GenBank/DDBJ whole genome shotgun (WGS) entry which is preliminary data.</text>
</comment>
<reference evidence="1 2" key="1">
    <citation type="journal article" date="2022" name="Hortic Res">
        <title>A haplotype resolved chromosomal level avocado genome allows analysis of novel avocado genes.</title>
        <authorList>
            <person name="Nath O."/>
            <person name="Fletcher S.J."/>
            <person name="Hayward A."/>
            <person name="Shaw L.M."/>
            <person name="Masouleh A.K."/>
            <person name="Furtado A."/>
            <person name="Henry R.J."/>
            <person name="Mitter N."/>
        </authorList>
    </citation>
    <scope>NUCLEOTIDE SEQUENCE [LARGE SCALE GENOMIC DNA]</scope>
    <source>
        <strain evidence="2">cv. Hass</strain>
    </source>
</reference>
<keyword evidence="2" id="KW-1185">Reference proteome</keyword>
<proteinExistence type="predicted"/>
<evidence type="ECO:0000313" key="1">
    <source>
        <dbReference type="EMBL" id="KAJ8641936.1"/>
    </source>
</evidence>
<protein>
    <submittedName>
        <fullName evidence="1">Uncharacterized protein</fullName>
    </submittedName>
</protein>
<accession>A0ACC2M7Z2</accession>
<evidence type="ECO:0000313" key="2">
    <source>
        <dbReference type="Proteomes" id="UP001234297"/>
    </source>
</evidence>
<organism evidence="1 2">
    <name type="scientific">Persea americana</name>
    <name type="common">Avocado</name>
    <dbReference type="NCBI Taxonomy" id="3435"/>
    <lineage>
        <taxon>Eukaryota</taxon>
        <taxon>Viridiplantae</taxon>
        <taxon>Streptophyta</taxon>
        <taxon>Embryophyta</taxon>
        <taxon>Tracheophyta</taxon>
        <taxon>Spermatophyta</taxon>
        <taxon>Magnoliopsida</taxon>
        <taxon>Magnoliidae</taxon>
        <taxon>Laurales</taxon>
        <taxon>Lauraceae</taxon>
        <taxon>Persea</taxon>
    </lineage>
</organism>
<sequence length="639" mass="69840">MESAKGDLSSSPTLSSFPFGLHVLVVDDDPTCLMVVERMLRKIRYEVTTCEHATIALSLLRDRRGRYDIVLTDVHMPDMDGFKLLEIVGLEMDLPVVMMSADCDVNVAKRGLEHGACYYLMKPVSIGEIRNIWQHLIRKKIEEKKIGQIGSSEKVEEDTTGKKSSEDGESASTVNEGNSKKQQKREEAKEDDDGSDEEEENTTQRKPRITWHSSLHAQFLNAVDKIGIDRAVPKKILELMDVPGLTRENVASHLQKYRLFLRKLNDANVSYRTLPSTFAGKLKSHLAPHHMMMDYRGQTGYPKLSNSPYNAIGLRPGVVYNMQNLNASMPLTSMAPISPLNGPANVQPQLQPGGSSLGPRPALPQENDMILGFGMVPQHMKTGPPSLMPMTHQKIHTSTGPSGSGPVDNFFLMNVQNNNSSTNMGNVASINSVNQPPPFNYTSNYSGLQLTSSGGLYGMTQTGPLGQASSNIGTGYNMLSETNKGKMPLNMDAIDSSLDPFNKSAIPSKSSVSFPIATQGLNDLGVEDSLMAEGDSLSDILKSSTIGSSSAPQPFDDVDLEYLVFNQQRDGIDPMESDFNISEFQVDGSGRNRDHLKSSPAHISSFLLSTALSPMVPCLPSKSCHQKCVAESGLRIESK</sequence>
<dbReference type="EMBL" id="CM056813">
    <property type="protein sequence ID" value="KAJ8641936.1"/>
    <property type="molecule type" value="Genomic_DNA"/>
</dbReference>